<dbReference type="EMBL" id="AP028216">
    <property type="protein sequence ID" value="BEI92403.1"/>
    <property type="molecule type" value="Genomic_DNA"/>
</dbReference>
<proteinExistence type="predicted"/>
<dbReference type="PANTHER" id="PTHR43539">
    <property type="entry name" value="FLAVIN-BINDING MONOOXYGENASE-LIKE PROTEIN (AFU_ORTHOLOGUE AFUA_4G09220)"/>
    <property type="match status" value="1"/>
</dbReference>
<dbReference type="InterPro" id="IPR036188">
    <property type="entry name" value="FAD/NAD-bd_sf"/>
</dbReference>
<sequence length="607" mass="66747">MVTEVKAASLPTHDVYPAPADVDVRGTAEVFLGQLATALNGDAEAFAGLFIPEGYWRDVLAFTRDFRTIDAASVSEVAKDTLAKNKATAFALSTETPPVLESPFPDVTWIRLHFTFDTSLGKCSGIARLVYAADVWRAYTIYTLLEEVHGYPQKAGRNRPRGRHNDHEPHDARRAREADFKDKDPEVVIIGGGHNGLACAAVLRSFGVTSLVVDKFERVGDNWRKRYASLSLHDPVWTDHMPLMEYPPTWPVWMQAGKLANWLEAYAEAQEVNIWLRSTVDPTKTKFNPSTQQWELTILRDVNGQVVPRNVKASHVIMATGLGGGKAKMPPAFPGQGEWPGTIVHSSQHKGGKDWQGKRALVVGACTSGHDISVDLVNNGVDTTMLQRSPTFIMSIEKGLPLLDSGLFTEDGLENMSVETADRIADSFPKQVGKLFHQRIVKHLAVEDKEILDGLKAAGFKTYPGPDGSGWLFLAYERAGGYYFTAGEGSGSDMIAKGQIKVKGGEITSFNADGSVSFTDGDTQHFDLVIFATGYTGFPDTVRETLGPDAVEKLGKVWGLDRELEVNGVARDAGLPRVFFTVGNFMMSRWFSRRIALQVIAQREGKW</sequence>
<dbReference type="SUPFAM" id="SSF51905">
    <property type="entry name" value="FAD/NAD(P)-binding domain"/>
    <property type="match status" value="2"/>
</dbReference>
<accession>A0AA48QWH9</accession>
<dbReference type="GO" id="GO:0050660">
    <property type="term" value="F:flavin adenine dinucleotide binding"/>
    <property type="evidence" value="ECO:0007669"/>
    <property type="project" value="TreeGrafter"/>
</dbReference>
<organism evidence="3 4">
    <name type="scientific">Cutaneotrichosporon cavernicola</name>
    <dbReference type="NCBI Taxonomy" id="279322"/>
    <lineage>
        <taxon>Eukaryota</taxon>
        <taxon>Fungi</taxon>
        <taxon>Dikarya</taxon>
        <taxon>Basidiomycota</taxon>
        <taxon>Agaricomycotina</taxon>
        <taxon>Tremellomycetes</taxon>
        <taxon>Trichosporonales</taxon>
        <taxon>Trichosporonaceae</taxon>
        <taxon>Cutaneotrichosporon</taxon>
    </lineage>
</organism>
<evidence type="ECO:0000256" key="2">
    <source>
        <dbReference type="SAM" id="MobiDB-lite"/>
    </source>
</evidence>
<feature type="compositionally biased region" description="Basic and acidic residues" evidence="2">
    <location>
        <begin position="163"/>
        <end position="176"/>
    </location>
</feature>
<reference evidence="3" key="1">
    <citation type="journal article" date="2023" name="BMC Genomics">
        <title>Chromosome-level genome assemblies of Cutaneotrichosporon spp. (Trichosporonales, Basidiomycota) reveal imbalanced evolution between nucleotide sequences and chromosome synteny.</title>
        <authorList>
            <person name="Kobayashi Y."/>
            <person name="Kayamori A."/>
            <person name="Aoki K."/>
            <person name="Shiwa Y."/>
            <person name="Matsutani M."/>
            <person name="Fujita N."/>
            <person name="Sugita T."/>
            <person name="Iwasaki W."/>
            <person name="Tanaka N."/>
            <person name="Takashima M."/>
        </authorList>
    </citation>
    <scope>NUCLEOTIDE SEQUENCE</scope>
    <source>
        <strain evidence="3">HIS019</strain>
    </source>
</reference>
<dbReference type="InterPro" id="IPR050982">
    <property type="entry name" value="Auxin_biosynth/cation_transpt"/>
</dbReference>
<name>A0AA48QWH9_9TREE</name>
<protein>
    <recommendedName>
        <fullName evidence="5">FAD/NAD(P)-binding domain-containing protein</fullName>
    </recommendedName>
</protein>
<evidence type="ECO:0000313" key="4">
    <source>
        <dbReference type="Proteomes" id="UP001233271"/>
    </source>
</evidence>
<dbReference type="GO" id="GO:0004497">
    <property type="term" value="F:monooxygenase activity"/>
    <property type="evidence" value="ECO:0007669"/>
    <property type="project" value="TreeGrafter"/>
</dbReference>
<dbReference type="Gene3D" id="3.50.50.60">
    <property type="entry name" value="FAD/NAD(P)-binding domain"/>
    <property type="match status" value="1"/>
</dbReference>
<feature type="region of interest" description="Disordered" evidence="2">
    <location>
        <begin position="153"/>
        <end position="176"/>
    </location>
</feature>
<evidence type="ECO:0000256" key="1">
    <source>
        <dbReference type="ARBA" id="ARBA00023002"/>
    </source>
</evidence>
<dbReference type="Proteomes" id="UP001233271">
    <property type="component" value="Chromosome 5"/>
</dbReference>
<keyword evidence="1" id="KW-0560">Oxidoreductase</keyword>
<dbReference type="KEGG" id="ccac:CcaHIS019_0500310"/>
<dbReference type="Pfam" id="PF13738">
    <property type="entry name" value="Pyr_redox_3"/>
    <property type="match status" value="1"/>
</dbReference>
<dbReference type="AlphaFoldDB" id="A0AA48QWH9"/>
<evidence type="ECO:0000313" key="3">
    <source>
        <dbReference type="EMBL" id="BEI92403.1"/>
    </source>
</evidence>
<gene>
    <name evidence="3" type="ORF">CcaverHIS019_0500310</name>
</gene>
<dbReference type="GeneID" id="85496273"/>
<keyword evidence="4" id="KW-1185">Reference proteome</keyword>
<dbReference type="PANTHER" id="PTHR43539:SF68">
    <property type="entry name" value="FLAVIN-BINDING MONOOXYGENASE-LIKE PROTEIN (AFU_ORTHOLOGUE AFUA_4G09220)"/>
    <property type="match status" value="1"/>
</dbReference>
<evidence type="ECO:0008006" key="5">
    <source>
        <dbReference type="Google" id="ProtNLM"/>
    </source>
</evidence>
<dbReference type="RefSeq" id="XP_060457668.1">
    <property type="nucleotide sequence ID" value="XM_060601146.1"/>
</dbReference>